<evidence type="ECO:0000313" key="2">
    <source>
        <dbReference type="EMBL" id="NKY36300.1"/>
    </source>
</evidence>
<keyword evidence="1" id="KW-0472">Membrane</keyword>
<dbReference type="EMBL" id="JAAXOO010000006">
    <property type="protein sequence ID" value="NKY36300.1"/>
    <property type="molecule type" value="Genomic_DNA"/>
</dbReference>
<accession>A0A846XNR4</accession>
<reference evidence="2 3" key="1">
    <citation type="submission" date="2020-04" db="EMBL/GenBank/DDBJ databases">
        <title>MicrobeNet Type strains.</title>
        <authorList>
            <person name="Nicholson A.C."/>
        </authorList>
    </citation>
    <scope>NUCLEOTIDE SEQUENCE [LARGE SCALE GENOMIC DNA]</scope>
    <source>
        <strain evidence="2 3">DSM 45078</strain>
    </source>
</reference>
<name>A0A846XNR4_9NOCA</name>
<gene>
    <name evidence="2" type="ORF">HGA13_25000</name>
</gene>
<evidence type="ECO:0008006" key="4">
    <source>
        <dbReference type="Google" id="ProtNLM"/>
    </source>
</evidence>
<protein>
    <recommendedName>
        <fullName evidence="4">Anti-sigma-M factor RsmA</fullName>
    </recommendedName>
</protein>
<dbReference type="AlphaFoldDB" id="A0A846XNR4"/>
<keyword evidence="3" id="KW-1185">Reference proteome</keyword>
<proteinExistence type="predicted"/>
<organism evidence="2 3">
    <name type="scientific">Nocardia speluncae</name>
    <dbReference type="NCBI Taxonomy" id="419477"/>
    <lineage>
        <taxon>Bacteria</taxon>
        <taxon>Bacillati</taxon>
        <taxon>Actinomycetota</taxon>
        <taxon>Actinomycetes</taxon>
        <taxon>Mycobacteriales</taxon>
        <taxon>Nocardiaceae</taxon>
        <taxon>Nocardia</taxon>
    </lineage>
</organism>
<feature type="transmembrane region" description="Helical" evidence="1">
    <location>
        <begin position="150"/>
        <end position="172"/>
    </location>
</feature>
<dbReference type="RefSeq" id="WP_157112885.1">
    <property type="nucleotide sequence ID" value="NZ_JAAXOO010000006.1"/>
</dbReference>
<sequence>MSPVPQPPFPTELLADLHAGNIDPELEARLWPAVRQDPDARRYLESLDALRTSLTGLAQSDQVVRPMPTDIAARLEAFAESLGSEAGRKDGADTAEPVEATVPLGDIPASPPALTARFGATMRSGRPAPAAAPAGGAPISLDAHRRRRRFTAAIAAAAAVLICAGAALLVGIRPDGETAPTAAPTGTAGTESGAEFDTAIALRALGRHDVPGRLADPAALVACVRAAGVDRPVLGSTEMRFRDRDDAVLILVGGRNGAQVTALVVGPACGPGNPELLTAITDIG</sequence>
<comment type="caution">
    <text evidence="2">The sequence shown here is derived from an EMBL/GenBank/DDBJ whole genome shotgun (WGS) entry which is preliminary data.</text>
</comment>
<keyword evidence="1" id="KW-1133">Transmembrane helix</keyword>
<evidence type="ECO:0000256" key="1">
    <source>
        <dbReference type="SAM" id="Phobius"/>
    </source>
</evidence>
<dbReference type="Proteomes" id="UP000565715">
    <property type="component" value="Unassembled WGS sequence"/>
</dbReference>
<keyword evidence="1" id="KW-0812">Transmembrane</keyword>
<evidence type="ECO:0000313" key="3">
    <source>
        <dbReference type="Proteomes" id="UP000565715"/>
    </source>
</evidence>